<sequence>MAGDPPGEGSTRDFGPTDVMASEEVRLEEVSNDQKYSVHPLIGRRRLVYRSCGRGLVEILRAGQDCRREGAPVRSRTGRPVAGGRKGDSDLRRSDRSLVDSGRA</sequence>
<dbReference type="STRING" id="1325564.NSJP_0194"/>
<dbReference type="Proteomes" id="UP000192042">
    <property type="component" value="Chromosome I"/>
</dbReference>
<name>A0A1W1I044_9BACT</name>
<feature type="compositionally biased region" description="Basic and acidic residues" evidence="1">
    <location>
        <begin position="85"/>
        <end position="104"/>
    </location>
</feature>
<protein>
    <submittedName>
        <fullName evidence="2">Uncharacterized protein</fullName>
    </submittedName>
</protein>
<feature type="region of interest" description="Disordered" evidence="1">
    <location>
        <begin position="67"/>
        <end position="104"/>
    </location>
</feature>
<accession>A0A1W1I044</accession>
<evidence type="ECO:0000313" key="3">
    <source>
        <dbReference type="Proteomes" id="UP000192042"/>
    </source>
</evidence>
<keyword evidence="3" id="KW-1185">Reference proteome</keyword>
<dbReference type="EMBL" id="LT828648">
    <property type="protein sequence ID" value="SLM46366.1"/>
    <property type="molecule type" value="Genomic_DNA"/>
</dbReference>
<gene>
    <name evidence="2" type="ORF">NSJP_0194</name>
</gene>
<reference evidence="2 3" key="1">
    <citation type="submission" date="2017-03" db="EMBL/GenBank/DDBJ databases">
        <authorList>
            <person name="Afonso C.L."/>
            <person name="Miller P.J."/>
            <person name="Scott M.A."/>
            <person name="Spackman E."/>
            <person name="Goraichik I."/>
            <person name="Dimitrov K.M."/>
            <person name="Suarez D.L."/>
            <person name="Swayne D.E."/>
        </authorList>
    </citation>
    <scope>NUCLEOTIDE SEQUENCE [LARGE SCALE GENOMIC DNA]</scope>
    <source>
        <strain evidence="2">Genome sequencing of Nitrospira japonica strain NJ11</strain>
    </source>
</reference>
<dbReference type="AlphaFoldDB" id="A0A1W1I044"/>
<dbReference type="KEGG" id="nja:NSJP_0194"/>
<evidence type="ECO:0000313" key="2">
    <source>
        <dbReference type="EMBL" id="SLM46366.1"/>
    </source>
</evidence>
<evidence type="ECO:0000256" key="1">
    <source>
        <dbReference type="SAM" id="MobiDB-lite"/>
    </source>
</evidence>
<proteinExistence type="predicted"/>
<organism evidence="2 3">
    <name type="scientific">Nitrospira japonica</name>
    <dbReference type="NCBI Taxonomy" id="1325564"/>
    <lineage>
        <taxon>Bacteria</taxon>
        <taxon>Pseudomonadati</taxon>
        <taxon>Nitrospirota</taxon>
        <taxon>Nitrospiria</taxon>
        <taxon>Nitrospirales</taxon>
        <taxon>Nitrospiraceae</taxon>
        <taxon>Nitrospira</taxon>
    </lineage>
</organism>